<dbReference type="SUPFAM" id="SSF53383">
    <property type="entry name" value="PLP-dependent transferases"/>
    <property type="match status" value="1"/>
</dbReference>
<evidence type="ECO:0000256" key="1">
    <source>
        <dbReference type="ARBA" id="ARBA00001933"/>
    </source>
</evidence>
<keyword evidence="5" id="KW-1185">Reference proteome</keyword>
<dbReference type="InterPro" id="IPR015421">
    <property type="entry name" value="PyrdxlP-dep_Trfase_major"/>
</dbReference>
<evidence type="ECO:0000313" key="4">
    <source>
        <dbReference type="EMBL" id="SKA68519.1"/>
    </source>
</evidence>
<dbReference type="PANTHER" id="PTHR43713">
    <property type="entry name" value="GLUTAMATE-1-SEMIALDEHYDE 2,1-AMINOMUTASE"/>
    <property type="match status" value="1"/>
</dbReference>
<sequence>MTSRPYQLNQLIALAQDEANRFRLNHPQSARLAEQAKQHLYGGVPMHWMADWSTPFPLFVQAAKGACFSDVDGHRYADFCLGDTGSMFGHSPAPVAQVIAEQAAHGYTTMLPSEDAIAVSQQLSERFGLAFWQIATTATDANRWALRWARAVTKRKVIVVFDGCYHGTVDETMVRLHNGKTVHRKGLKGQALDLTQYMRVVEFNDLDALQAALQNHDVAAVLCEPVMTNIGMVLPEAGFHAELRRLTRAYGTLLILDETHTISTGYGGYTQAFGLEPDLFVLGKPIAGGLPCSVLGMSAEVAQSMQQLNTSNNPNDHDGHGHSGMGTTLSANMFTMRAMRANLEQVMTRAAYQDMIPKAEYLAQGLRAMLAQHQLAWCITQIGARVEFQFSATPPRTGHAAELAFDDELEQCIHLYLLNRGIMITPFHNMMLVCPATQVTDIDQLIQTLAAFIQALY</sequence>
<keyword evidence="2 3" id="KW-0663">Pyridoxal phosphate</keyword>
<comment type="cofactor">
    <cofactor evidence="1">
        <name>pyridoxal 5'-phosphate</name>
        <dbReference type="ChEBI" id="CHEBI:597326"/>
    </cofactor>
</comment>
<dbReference type="AlphaFoldDB" id="A0A1T4VUC8"/>
<reference evidence="4 5" key="1">
    <citation type="submission" date="2017-02" db="EMBL/GenBank/DDBJ databases">
        <authorList>
            <person name="Peterson S.W."/>
        </authorList>
    </citation>
    <scope>NUCLEOTIDE SEQUENCE [LARGE SCALE GENOMIC DNA]</scope>
    <source>
        <strain evidence="4 5">ATCC 49788</strain>
    </source>
</reference>
<dbReference type="CDD" id="cd00610">
    <property type="entry name" value="OAT_like"/>
    <property type="match status" value="1"/>
</dbReference>
<accession>A0A1T4VUC8</accession>
<dbReference type="InterPro" id="IPR015424">
    <property type="entry name" value="PyrdxlP-dep_Trfase"/>
</dbReference>
<dbReference type="OrthoDB" id="3398487at2"/>
<dbReference type="EMBL" id="FUYB01000001">
    <property type="protein sequence ID" value="SKA68519.1"/>
    <property type="molecule type" value="Genomic_DNA"/>
</dbReference>
<dbReference type="InterPro" id="IPR005814">
    <property type="entry name" value="Aminotrans_3"/>
</dbReference>
<dbReference type="Proteomes" id="UP000190460">
    <property type="component" value="Unassembled WGS sequence"/>
</dbReference>
<dbReference type="Gene3D" id="3.90.1150.10">
    <property type="entry name" value="Aspartate Aminotransferase, domain 1"/>
    <property type="match status" value="1"/>
</dbReference>
<dbReference type="RefSeq" id="WP_078920806.1">
    <property type="nucleotide sequence ID" value="NZ_FUYB01000001.1"/>
</dbReference>
<dbReference type="GO" id="GO:0008483">
    <property type="term" value="F:transaminase activity"/>
    <property type="evidence" value="ECO:0007669"/>
    <property type="project" value="InterPro"/>
</dbReference>
<name>A0A1T4VUC8_9GAMM</name>
<evidence type="ECO:0000256" key="3">
    <source>
        <dbReference type="RuleBase" id="RU003560"/>
    </source>
</evidence>
<dbReference type="PANTHER" id="PTHR43713:SF3">
    <property type="entry name" value="GLUTAMATE-1-SEMIALDEHYDE 2,1-AMINOMUTASE 1, CHLOROPLASTIC-RELATED"/>
    <property type="match status" value="1"/>
</dbReference>
<protein>
    <submittedName>
        <fullName evidence="4">Glutamate-1-semialdehyde 2,1-aminomutase</fullName>
    </submittedName>
</protein>
<dbReference type="Pfam" id="PF00202">
    <property type="entry name" value="Aminotran_3"/>
    <property type="match status" value="1"/>
</dbReference>
<dbReference type="InterPro" id="IPR015422">
    <property type="entry name" value="PyrdxlP-dep_Trfase_small"/>
</dbReference>
<comment type="similarity">
    <text evidence="3">Belongs to the class-III pyridoxal-phosphate-dependent aminotransferase family.</text>
</comment>
<evidence type="ECO:0000256" key="2">
    <source>
        <dbReference type="ARBA" id="ARBA00022898"/>
    </source>
</evidence>
<dbReference type="Gene3D" id="3.40.640.10">
    <property type="entry name" value="Type I PLP-dependent aspartate aminotransferase-like (Major domain)"/>
    <property type="match status" value="1"/>
</dbReference>
<proteinExistence type="inferred from homology"/>
<evidence type="ECO:0000313" key="5">
    <source>
        <dbReference type="Proteomes" id="UP000190460"/>
    </source>
</evidence>
<organism evidence="4 5">
    <name type="scientific">Thiothrix eikelboomii</name>
    <dbReference type="NCBI Taxonomy" id="92487"/>
    <lineage>
        <taxon>Bacteria</taxon>
        <taxon>Pseudomonadati</taxon>
        <taxon>Pseudomonadota</taxon>
        <taxon>Gammaproteobacteria</taxon>
        <taxon>Thiotrichales</taxon>
        <taxon>Thiotrichaceae</taxon>
        <taxon>Thiothrix</taxon>
    </lineage>
</organism>
<dbReference type="STRING" id="92487.SAMN02745130_00305"/>
<dbReference type="GO" id="GO:0030170">
    <property type="term" value="F:pyridoxal phosphate binding"/>
    <property type="evidence" value="ECO:0007669"/>
    <property type="project" value="InterPro"/>
</dbReference>
<gene>
    <name evidence="4" type="ORF">SAMN02745130_00305</name>
</gene>
<dbReference type="NCBIfam" id="NF005453">
    <property type="entry name" value="PRK07046.1"/>
    <property type="match status" value="1"/>
</dbReference>